<comment type="caution">
    <text evidence="1">The sequence shown here is derived from an EMBL/GenBank/DDBJ whole genome shotgun (WGS) entry which is preliminary data.</text>
</comment>
<dbReference type="Pfam" id="PF12771">
    <property type="entry name" value="SusD-like_2"/>
    <property type="match status" value="1"/>
</dbReference>
<dbReference type="PROSITE" id="PS51257">
    <property type="entry name" value="PROKAR_LIPOPROTEIN"/>
    <property type="match status" value="1"/>
</dbReference>
<reference evidence="2" key="1">
    <citation type="journal article" date="2019" name="Int. J. Syst. Evol. Microbiol.">
        <title>The Global Catalogue of Microorganisms (GCM) 10K type strain sequencing project: providing services to taxonomists for standard genome sequencing and annotation.</title>
        <authorList>
            <consortium name="The Broad Institute Genomics Platform"/>
            <consortium name="The Broad Institute Genome Sequencing Center for Infectious Disease"/>
            <person name="Wu L."/>
            <person name="Ma J."/>
        </authorList>
    </citation>
    <scope>NUCLEOTIDE SEQUENCE [LARGE SCALE GENOMIC DNA]</scope>
    <source>
        <strain evidence="2">KCTC 52368</strain>
    </source>
</reference>
<dbReference type="InterPro" id="IPR041662">
    <property type="entry name" value="SusD-like_2"/>
</dbReference>
<dbReference type="EMBL" id="JBHULB010000007">
    <property type="protein sequence ID" value="MFD2586235.1"/>
    <property type="molecule type" value="Genomic_DNA"/>
</dbReference>
<protein>
    <submittedName>
        <fullName evidence="1">SusD/RagB family nutrient-binding outer membrane lipoprotein</fullName>
    </submittedName>
</protein>
<dbReference type="InterPro" id="IPR011990">
    <property type="entry name" value="TPR-like_helical_dom_sf"/>
</dbReference>
<evidence type="ECO:0000313" key="1">
    <source>
        <dbReference type="EMBL" id="MFD2586235.1"/>
    </source>
</evidence>
<name>A0ABW5MS74_9FLAO</name>
<proteinExistence type="predicted"/>
<gene>
    <name evidence="1" type="ORF">ACFSQJ_04800</name>
</gene>
<sequence length="467" mass="52080">MKTKYKTHIILLLFFTSLFIGCEELVDGINENPNSFTLDELDPGLFLNGAELNSINILLGSTSRMAGYWSGQLIGFDQTELERFNYNVTFTDFDWNGYQGILTPVREIRSRTPDNNLYQGITRVLEAQIIGNYASMYGDIVYSNALKDVLNPEFDNQAEVFGSLQELLDEAINSLSNVGPQDVVLEDFLFNGNATKWLQSAWTLKARFYMLTRQYDLAYAAAQNGIASQDNSMIFVPLDLEDVTSTKNKFWILLNNTPSVGTGNSYLVQLLDPSSGISRNNTKTDETARLRYYTINENDPDGNLGIANELEPQPLITYKENILILAEAGARTQGFNVGLGHLNSWRSQLATGDFFNASVAGEPILYDAYTGADFGPGGIENPDNIDTDTALLREIVEERYVTGFTTFMPFDDARRLRRENAVAVPFPNNTTTAPGRVERFLYPEDEVLANTSVPDDPGLFAPNPINQ</sequence>
<keyword evidence="1" id="KW-0449">Lipoprotein</keyword>
<dbReference type="SUPFAM" id="SSF48452">
    <property type="entry name" value="TPR-like"/>
    <property type="match status" value="1"/>
</dbReference>
<dbReference type="Gene3D" id="1.25.40.390">
    <property type="match status" value="1"/>
</dbReference>
<dbReference type="RefSeq" id="WP_377765875.1">
    <property type="nucleotide sequence ID" value="NZ_JBHULB010000007.1"/>
</dbReference>
<evidence type="ECO:0000313" key="2">
    <source>
        <dbReference type="Proteomes" id="UP001597526"/>
    </source>
</evidence>
<organism evidence="1 2">
    <name type="scientific">Croceitalea marina</name>
    <dbReference type="NCBI Taxonomy" id="1775166"/>
    <lineage>
        <taxon>Bacteria</taxon>
        <taxon>Pseudomonadati</taxon>
        <taxon>Bacteroidota</taxon>
        <taxon>Flavobacteriia</taxon>
        <taxon>Flavobacteriales</taxon>
        <taxon>Flavobacteriaceae</taxon>
        <taxon>Croceitalea</taxon>
    </lineage>
</organism>
<keyword evidence="2" id="KW-1185">Reference proteome</keyword>
<dbReference type="Proteomes" id="UP001597526">
    <property type="component" value="Unassembled WGS sequence"/>
</dbReference>
<accession>A0ABW5MS74</accession>